<proteinExistence type="predicted"/>
<dbReference type="Proteomes" id="UP000293289">
    <property type="component" value="Unassembled WGS sequence"/>
</dbReference>
<comment type="caution">
    <text evidence="1">The sequence shown here is derived from an EMBL/GenBank/DDBJ whole genome shotgun (WGS) entry which is preliminary data.</text>
</comment>
<accession>A0A4Q7MAG3</accession>
<keyword evidence="2" id="KW-1185">Reference proteome</keyword>
<dbReference type="AlphaFoldDB" id="A0A4Q7MAG3"/>
<dbReference type="OrthoDB" id="5006494at2"/>
<dbReference type="RefSeq" id="WP_130353528.1">
    <property type="nucleotide sequence ID" value="NZ_SGWY01000003.1"/>
</dbReference>
<gene>
    <name evidence="1" type="ORF">EV187_2657</name>
</gene>
<organism evidence="1 2">
    <name type="scientific">Agromyces ramosus</name>
    <dbReference type="NCBI Taxonomy" id="33879"/>
    <lineage>
        <taxon>Bacteria</taxon>
        <taxon>Bacillati</taxon>
        <taxon>Actinomycetota</taxon>
        <taxon>Actinomycetes</taxon>
        <taxon>Micrococcales</taxon>
        <taxon>Microbacteriaceae</taxon>
        <taxon>Agromyces</taxon>
    </lineage>
</organism>
<reference evidence="1 2" key="1">
    <citation type="submission" date="2019-02" db="EMBL/GenBank/DDBJ databases">
        <title>Genomic Encyclopedia of Type Strains, Phase IV (KMG-IV): sequencing the most valuable type-strain genomes for metagenomic binning, comparative biology and taxonomic classification.</title>
        <authorList>
            <person name="Goeker M."/>
        </authorList>
    </citation>
    <scope>NUCLEOTIDE SEQUENCE [LARGE SCALE GENOMIC DNA]</scope>
    <source>
        <strain evidence="1 2">DSM 43045</strain>
    </source>
</reference>
<protein>
    <submittedName>
        <fullName evidence="1">Uncharacterized protein</fullName>
    </submittedName>
</protein>
<dbReference type="EMBL" id="SGWY01000003">
    <property type="protein sequence ID" value="RZS64277.1"/>
    <property type="molecule type" value="Genomic_DNA"/>
</dbReference>
<evidence type="ECO:0000313" key="1">
    <source>
        <dbReference type="EMBL" id="RZS64277.1"/>
    </source>
</evidence>
<name>A0A4Q7MAG3_9MICO</name>
<evidence type="ECO:0000313" key="2">
    <source>
        <dbReference type="Proteomes" id="UP000293289"/>
    </source>
</evidence>
<sequence>MRFEVSYPADVWSVMPDPAAQADELWVAEQRTAYAGSSLAPYGEVIEGAAREALRRRRTGVDTSLFFRPVELPMTGVMHVLLQPAPPGVEADPLTWMLPGVELLLEPTISEFETDTVPHGYRIAYVAAETDRDGEHLAGIAYGLLVDGLLGIVYSELARTDVAGAMQLYADPVVGSLRVVG</sequence>